<keyword evidence="2" id="KW-1185">Reference proteome</keyword>
<proteinExistence type="predicted"/>
<protein>
    <submittedName>
        <fullName evidence="1">15522_t:CDS:1</fullName>
    </submittedName>
</protein>
<dbReference type="EMBL" id="CAMKVN010001802">
    <property type="protein sequence ID" value="CAI2178148.1"/>
    <property type="molecule type" value="Genomic_DNA"/>
</dbReference>
<gene>
    <name evidence="1" type="ORF">FWILDA_LOCUS8440</name>
</gene>
<organism evidence="1 2">
    <name type="scientific">Funneliformis geosporum</name>
    <dbReference type="NCBI Taxonomy" id="1117311"/>
    <lineage>
        <taxon>Eukaryota</taxon>
        <taxon>Fungi</taxon>
        <taxon>Fungi incertae sedis</taxon>
        <taxon>Mucoromycota</taxon>
        <taxon>Glomeromycotina</taxon>
        <taxon>Glomeromycetes</taxon>
        <taxon>Glomerales</taxon>
        <taxon>Glomeraceae</taxon>
        <taxon>Funneliformis</taxon>
    </lineage>
</organism>
<reference evidence="1" key="1">
    <citation type="submission" date="2022-08" db="EMBL/GenBank/DDBJ databases">
        <authorList>
            <person name="Kallberg Y."/>
            <person name="Tangrot J."/>
            <person name="Rosling A."/>
        </authorList>
    </citation>
    <scope>NUCLEOTIDE SEQUENCE</scope>
    <source>
        <strain evidence="1">Wild A</strain>
    </source>
</reference>
<name>A0A9W4SPP5_9GLOM</name>
<dbReference type="OrthoDB" id="2306457at2759"/>
<dbReference type="Proteomes" id="UP001153678">
    <property type="component" value="Unassembled WGS sequence"/>
</dbReference>
<feature type="non-terminal residue" evidence="1">
    <location>
        <position position="1"/>
    </location>
</feature>
<accession>A0A9W4SPP5</accession>
<dbReference type="AlphaFoldDB" id="A0A9W4SPP5"/>
<sequence length="49" mass="5447">SPMALPELLRNIATAINRVELYVNGDRSFDPKNTLNGIQITLTTVHAHM</sequence>
<evidence type="ECO:0000313" key="1">
    <source>
        <dbReference type="EMBL" id="CAI2178148.1"/>
    </source>
</evidence>
<evidence type="ECO:0000313" key="2">
    <source>
        <dbReference type="Proteomes" id="UP001153678"/>
    </source>
</evidence>
<comment type="caution">
    <text evidence="1">The sequence shown here is derived from an EMBL/GenBank/DDBJ whole genome shotgun (WGS) entry which is preliminary data.</text>
</comment>